<name>A0ACD5EFN9_9HYPH</name>
<sequence length="589" mass="64001">MCLILLYVAMKRSELLLPPTTKQDSRIWLNQPQGTSDDAALHALVSQLGLHQNLSPKVLVCRSPDGDLSTYAEAIPFLEGLSKDPAIGVFSGQLGHLIDAMRKARVEEARLDSASGLEGAIEKNGDALAALRRISRESMVSSNLIDQAARCVLAALRTARYTHVVISSAETIDRPSLKLLARACLLTPEDSELAWVWLVSPSDCRKIHAGSEFGMLPVCARETFMEAIKSVLQPLELDAPQGPHAANITPKIHIARRGVGGATGWLANLNYDACAHWAAARADPGVDDCRLIALLMVNLGLYDDAVDILQRAIAICDQATLRCHLWYVSGLIWSKRLYNVARSNACFDMADAALESVAAEDGGDPHMERAWVQNGRAMNAILAARLAHKPISTAFPIAFSHLTRAFDLVREGGTRDRVYLRFNLLGNMSNLMEIGGNYAVALDLLNRTFDESLARGAENEREWIAQQRCMRAALMARAGDGAAAIPIFAEARELMQQLDRPISAEALGRSQAKALYQSGACGEARELFSVCLGEARALRSRLGVQTHAVGLAACEISLGREKAALSLLHTIGEMEDVWVLPPPPLNPEI</sequence>
<accession>A0ACD5EFN9</accession>
<organism evidence="1 2">
    <name type="scientific">Rhizobium ruizarguesonis</name>
    <dbReference type="NCBI Taxonomy" id="2081791"/>
    <lineage>
        <taxon>Bacteria</taxon>
        <taxon>Pseudomonadati</taxon>
        <taxon>Pseudomonadota</taxon>
        <taxon>Alphaproteobacteria</taxon>
        <taxon>Hyphomicrobiales</taxon>
        <taxon>Rhizobiaceae</taxon>
        <taxon>Rhizobium/Agrobacterium group</taxon>
        <taxon>Rhizobium</taxon>
    </lineage>
</organism>
<evidence type="ECO:0000313" key="2">
    <source>
        <dbReference type="Proteomes" id="UP000078465"/>
    </source>
</evidence>
<proteinExistence type="predicted"/>
<geneLocation type="plasmid" evidence="1 2">
    <name>unnamed3</name>
</geneLocation>
<protein>
    <submittedName>
        <fullName evidence="1">Uncharacterized protein</fullName>
    </submittedName>
</protein>
<dbReference type="EMBL" id="CP171850">
    <property type="protein sequence ID" value="XKM37946.1"/>
    <property type="molecule type" value="Genomic_DNA"/>
</dbReference>
<gene>
    <name evidence="1" type="ORF">A4U53_001945</name>
</gene>
<reference evidence="1" key="1">
    <citation type="submission" date="2024-10" db="EMBL/GenBank/DDBJ databases">
        <title>Strain of Rhizobium-related bacteria isolated fromm roots of Vavilovia formosa.</title>
        <authorList>
            <person name="Kimeklis A."/>
            <person name="Afonin A."/>
        </authorList>
    </citation>
    <scope>NUCLEOTIDE SEQUENCE</scope>
    <source>
        <strain evidence="1">Vaf-46</strain>
    </source>
</reference>
<dbReference type="Proteomes" id="UP000078465">
    <property type="component" value="Plasmid unnamed3"/>
</dbReference>
<evidence type="ECO:0000313" key="1">
    <source>
        <dbReference type="EMBL" id="XKM37946.1"/>
    </source>
</evidence>
<keyword evidence="1" id="KW-0614">Plasmid</keyword>